<keyword evidence="4 6" id="KW-0472">Membrane</keyword>
<dbReference type="GO" id="GO:0016020">
    <property type="term" value="C:membrane"/>
    <property type="evidence" value="ECO:0007669"/>
    <property type="project" value="UniProtKB-SubCell"/>
</dbReference>
<keyword evidence="8" id="KW-1185">Reference proteome</keyword>
<reference evidence="7" key="2">
    <citation type="submission" date="2023-06" db="EMBL/GenBank/DDBJ databases">
        <authorList>
            <consortium name="Lawrence Berkeley National Laboratory"/>
            <person name="Mondo S.J."/>
            <person name="Hensen N."/>
            <person name="Bonometti L."/>
            <person name="Westerberg I."/>
            <person name="Brannstrom I.O."/>
            <person name="Guillou S."/>
            <person name="Cros-Aarteil S."/>
            <person name="Calhoun S."/>
            <person name="Haridas S."/>
            <person name="Kuo A."/>
            <person name="Pangilinan J."/>
            <person name="Riley R."/>
            <person name="Labutti K."/>
            <person name="Andreopoulos B."/>
            <person name="Lipzen A."/>
            <person name="Chen C."/>
            <person name="Yanf M."/>
            <person name="Daum C."/>
            <person name="Ng V."/>
            <person name="Clum A."/>
            <person name="Steindorff A."/>
            <person name="Ohm R."/>
            <person name="Martin F."/>
            <person name="Silar P."/>
            <person name="Natvig D."/>
            <person name="Lalanne C."/>
            <person name="Gautier V."/>
            <person name="Ament-Velasquez S.L."/>
            <person name="Kruys A."/>
            <person name="Hutchinson M.I."/>
            <person name="Powell A.J."/>
            <person name="Barry K."/>
            <person name="Miller A.N."/>
            <person name="Grigoriev I.V."/>
            <person name="Debuchy R."/>
            <person name="Gladieux P."/>
            <person name="Thoren M.H."/>
            <person name="Johannesson H."/>
        </authorList>
    </citation>
    <scope>NUCLEOTIDE SEQUENCE</scope>
    <source>
        <strain evidence="7">PSN324</strain>
    </source>
</reference>
<gene>
    <name evidence="7" type="ORF">QBC42DRAFT_299220</name>
</gene>
<evidence type="ECO:0000256" key="3">
    <source>
        <dbReference type="ARBA" id="ARBA00022989"/>
    </source>
</evidence>
<dbReference type="EMBL" id="MU865030">
    <property type="protein sequence ID" value="KAK4459705.1"/>
    <property type="molecule type" value="Genomic_DNA"/>
</dbReference>
<evidence type="ECO:0000256" key="5">
    <source>
        <dbReference type="SAM" id="MobiDB-lite"/>
    </source>
</evidence>
<name>A0AAV9HHX8_9PEZI</name>
<keyword evidence="2 6" id="KW-0812">Transmembrane</keyword>
<evidence type="ECO:0000313" key="7">
    <source>
        <dbReference type="EMBL" id="KAK4459705.1"/>
    </source>
</evidence>
<evidence type="ECO:0000313" key="8">
    <source>
        <dbReference type="Proteomes" id="UP001321749"/>
    </source>
</evidence>
<evidence type="ECO:0000256" key="1">
    <source>
        <dbReference type="ARBA" id="ARBA00004167"/>
    </source>
</evidence>
<protein>
    <submittedName>
        <fullName evidence="7">Uncharacterized protein</fullName>
    </submittedName>
</protein>
<dbReference type="PANTHER" id="PTHR15549">
    <property type="entry name" value="PAIRED IMMUNOGLOBULIN-LIKE TYPE 2 RECEPTOR"/>
    <property type="match status" value="1"/>
</dbReference>
<evidence type="ECO:0000256" key="4">
    <source>
        <dbReference type="ARBA" id="ARBA00023136"/>
    </source>
</evidence>
<dbReference type="Proteomes" id="UP001321749">
    <property type="component" value="Unassembled WGS sequence"/>
</dbReference>
<evidence type="ECO:0000256" key="2">
    <source>
        <dbReference type="ARBA" id="ARBA00022692"/>
    </source>
</evidence>
<feature type="region of interest" description="Disordered" evidence="5">
    <location>
        <begin position="150"/>
        <end position="225"/>
    </location>
</feature>
<feature type="region of interest" description="Disordered" evidence="5">
    <location>
        <begin position="262"/>
        <end position="373"/>
    </location>
</feature>
<keyword evidence="3 6" id="KW-1133">Transmembrane helix</keyword>
<sequence>MSANILVSNGTCYSAAGEKLDDSFIPCGNAAFGAQTCCGAGDICLKNNACFGYHGEGYGSQLTYQAGCTDPEYKDQSCPNKQGIDQPWIALTLCDDSPAWAPCPQEGSPTTLRPGSYCSCTVAASTTIVISGSSVIPNVASLPRATGQTISFFPGNAPTAPSNPPPAQTTGNNNGQSSSGSAGNSSPAETGSRTSGSPGSSSGTSAGQSPNQTDPAGDSSTGGGSKGGLNTGAKIGIGIGAAVGALILLITLIVLYRKRRRGGAAGGVGKPGRSKTVHLPSPRASEADSHPVSEVEGKAARPWSMRNELEGSGPGDRSGVAKGKEEKNGVGGVGGANAPAELPGEGVSVPHHQLSPVAELPGSERWDVERGRV</sequence>
<proteinExistence type="predicted"/>
<organism evidence="7 8">
    <name type="scientific">Cladorrhinum samala</name>
    <dbReference type="NCBI Taxonomy" id="585594"/>
    <lineage>
        <taxon>Eukaryota</taxon>
        <taxon>Fungi</taxon>
        <taxon>Dikarya</taxon>
        <taxon>Ascomycota</taxon>
        <taxon>Pezizomycotina</taxon>
        <taxon>Sordariomycetes</taxon>
        <taxon>Sordariomycetidae</taxon>
        <taxon>Sordariales</taxon>
        <taxon>Podosporaceae</taxon>
        <taxon>Cladorrhinum</taxon>
    </lineage>
</organism>
<dbReference type="InterPro" id="IPR051694">
    <property type="entry name" value="Immunoregulatory_rcpt-like"/>
</dbReference>
<comment type="subcellular location">
    <subcellularLocation>
        <location evidence="1">Membrane</location>
        <topology evidence="1">Single-pass membrane protein</topology>
    </subcellularLocation>
</comment>
<dbReference type="PANTHER" id="PTHR15549:SF26">
    <property type="entry name" value="AXIAL BUDDING PATTERN PROTEIN 2-RELATED"/>
    <property type="match status" value="1"/>
</dbReference>
<accession>A0AAV9HHX8</accession>
<feature type="transmembrane region" description="Helical" evidence="6">
    <location>
        <begin position="235"/>
        <end position="256"/>
    </location>
</feature>
<reference evidence="7" key="1">
    <citation type="journal article" date="2023" name="Mol. Phylogenet. Evol.">
        <title>Genome-scale phylogeny and comparative genomics of the fungal order Sordariales.</title>
        <authorList>
            <person name="Hensen N."/>
            <person name="Bonometti L."/>
            <person name="Westerberg I."/>
            <person name="Brannstrom I.O."/>
            <person name="Guillou S."/>
            <person name="Cros-Aarteil S."/>
            <person name="Calhoun S."/>
            <person name="Haridas S."/>
            <person name="Kuo A."/>
            <person name="Mondo S."/>
            <person name="Pangilinan J."/>
            <person name="Riley R."/>
            <person name="LaButti K."/>
            <person name="Andreopoulos B."/>
            <person name="Lipzen A."/>
            <person name="Chen C."/>
            <person name="Yan M."/>
            <person name="Daum C."/>
            <person name="Ng V."/>
            <person name="Clum A."/>
            <person name="Steindorff A."/>
            <person name="Ohm R.A."/>
            <person name="Martin F."/>
            <person name="Silar P."/>
            <person name="Natvig D.O."/>
            <person name="Lalanne C."/>
            <person name="Gautier V."/>
            <person name="Ament-Velasquez S.L."/>
            <person name="Kruys A."/>
            <person name="Hutchinson M.I."/>
            <person name="Powell A.J."/>
            <person name="Barry K."/>
            <person name="Miller A.N."/>
            <person name="Grigoriev I.V."/>
            <person name="Debuchy R."/>
            <person name="Gladieux P."/>
            <person name="Hiltunen Thoren M."/>
            <person name="Johannesson H."/>
        </authorList>
    </citation>
    <scope>NUCLEOTIDE SEQUENCE</scope>
    <source>
        <strain evidence="7">PSN324</strain>
    </source>
</reference>
<feature type="compositionally biased region" description="Basic and acidic residues" evidence="5">
    <location>
        <begin position="362"/>
        <end position="373"/>
    </location>
</feature>
<feature type="compositionally biased region" description="Basic and acidic residues" evidence="5">
    <location>
        <begin position="285"/>
        <end position="299"/>
    </location>
</feature>
<feature type="compositionally biased region" description="Low complexity" evidence="5">
    <location>
        <begin position="168"/>
        <end position="209"/>
    </location>
</feature>
<dbReference type="GO" id="GO:0071944">
    <property type="term" value="C:cell periphery"/>
    <property type="evidence" value="ECO:0007669"/>
    <property type="project" value="UniProtKB-ARBA"/>
</dbReference>
<comment type="caution">
    <text evidence="7">The sequence shown here is derived from an EMBL/GenBank/DDBJ whole genome shotgun (WGS) entry which is preliminary data.</text>
</comment>
<dbReference type="AlphaFoldDB" id="A0AAV9HHX8"/>
<evidence type="ECO:0000256" key="6">
    <source>
        <dbReference type="SAM" id="Phobius"/>
    </source>
</evidence>